<dbReference type="WBParaSite" id="mrna-Wban_05076">
    <property type="protein sequence ID" value="mrna-Wban_05076"/>
    <property type="gene ID" value="Wban_05076"/>
</dbReference>
<reference evidence="2" key="3">
    <citation type="submission" date="2024-02" db="UniProtKB">
        <authorList>
            <consortium name="WormBaseParasite"/>
        </authorList>
    </citation>
    <scope>IDENTIFICATION</scope>
    <source>
        <strain evidence="2">pt0022</strain>
    </source>
</reference>
<organism evidence="1 2">
    <name type="scientific">Wuchereria bancrofti</name>
    <dbReference type="NCBI Taxonomy" id="6293"/>
    <lineage>
        <taxon>Eukaryota</taxon>
        <taxon>Metazoa</taxon>
        <taxon>Ecdysozoa</taxon>
        <taxon>Nematoda</taxon>
        <taxon>Chromadorea</taxon>
        <taxon>Rhabditida</taxon>
        <taxon>Spirurina</taxon>
        <taxon>Spiruromorpha</taxon>
        <taxon>Filarioidea</taxon>
        <taxon>Onchocercidae</taxon>
        <taxon>Wuchereria</taxon>
    </lineage>
</organism>
<accession>A0AAF5RVB2</accession>
<name>A0AAF5RVB2_WUCBA</name>
<evidence type="ECO:0000313" key="2">
    <source>
        <dbReference type="WBParaSite" id="mrna-Wban_05076"/>
    </source>
</evidence>
<reference evidence="1" key="1">
    <citation type="submission" date="2015-03" db="EMBL/GenBank/DDBJ databases">
        <title>Wuchereria bancrofti Genome Sequencing Papua New Guinea Strain.</title>
        <authorList>
            <person name="Small S.T."/>
            <person name="Serre D."/>
            <person name="Zimmerman P.A."/>
        </authorList>
    </citation>
    <scope>NUCLEOTIDE SEQUENCE [LARGE SCALE GENOMIC DNA]</scope>
    <source>
        <strain evidence="1">pt0022</strain>
    </source>
</reference>
<dbReference type="Proteomes" id="UP000093561">
    <property type="component" value="Unassembled WGS sequence"/>
</dbReference>
<sequence length="91" mass="10436">MEKHHGLYTYGGALRMIVRMEKHHGLYVWRSITDDCTCGKASRIIHCMHVRICADMYPCDDDTPTDRADILAPYLARQMVKAPMVHLCVVC</sequence>
<protein>
    <submittedName>
        <fullName evidence="2">Uncharacterized protein</fullName>
    </submittedName>
</protein>
<reference evidence="1" key="2">
    <citation type="journal article" date="2016" name="Mol. Ecol.">
        <title>Population genomics of the filarial nematode parasite Wuchereria bancrofti from mosquitoes.</title>
        <authorList>
            <person name="Small S.T."/>
            <person name="Reimer L.J."/>
            <person name="Tisch D.J."/>
            <person name="King C.L."/>
            <person name="Christensen B.M."/>
            <person name="Siba P.M."/>
            <person name="Kazura J.W."/>
            <person name="Serre D."/>
            <person name="Zimmerman P.A."/>
        </authorList>
    </citation>
    <scope>NUCLEOTIDE SEQUENCE</scope>
    <source>
        <strain evidence="1">pt0022</strain>
    </source>
</reference>
<dbReference type="AlphaFoldDB" id="A0AAF5RVB2"/>
<proteinExistence type="predicted"/>
<evidence type="ECO:0000313" key="1">
    <source>
        <dbReference type="Proteomes" id="UP000093561"/>
    </source>
</evidence>